<feature type="domain" description="HTH cro/C1-type" evidence="1">
    <location>
        <begin position="19"/>
        <end position="73"/>
    </location>
</feature>
<reference evidence="2 3" key="1">
    <citation type="submission" date="2024-10" db="EMBL/GenBank/DDBJ databases">
        <title>The Natural Products Discovery Center: Release of the First 8490 Sequenced Strains for Exploring Actinobacteria Biosynthetic Diversity.</title>
        <authorList>
            <person name="Kalkreuter E."/>
            <person name="Kautsar S.A."/>
            <person name="Yang D."/>
            <person name="Bader C.D."/>
            <person name="Teijaro C.N."/>
            <person name="Fluegel L."/>
            <person name="Davis C.M."/>
            <person name="Simpson J.R."/>
            <person name="Lauterbach L."/>
            <person name="Steele A.D."/>
            <person name="Gui C."/>
            <person name="Meng S."/>
            <person name="Li G."/>
            <person name="Viehrig K."/>
            <person name="Ye F."/>
            <person name="Su P."/>
            <person name="Kiefer A.F."/>
            <person name="Nichols A."/>
            <person name="Cepeda A.J."/>
            <person name="Yan W."/>
            <person name="Fan B."/>
            <person name="Jiang Y."/>
            <person name="Adhikari A."/>
            <person name="Zheng C.-J."/>
            <person name="Schuster L."/>
            <person name="Cowan T.M."/>
            <person name="Smanski M.J."/>
            <person name="Chevrette M.G."/>
            <person name="De Carvalho L.P.S."/>
            <person name="Shen B."/>
        </authorList>
    </citation>
    <scope>NUCLEOTIDE SEQUENCE [LARGE SCALE GENOMIC DNA]</scope>
    <source>
        <strain evidence="2 3">NPDC049639</strain>
    </source>
</reference>
<protein>
    <submittedName>
        <fullName evidence="2">Helix-turn-helix domain-containing protein</fullName>
    </submittedName>
</protein>
<dbReference type="SMART" id="SM00530">
    <property type="entry name" value="HTH_XRE"/>
    <property type="match status" value="1"/>
</dbReference>
<evidence type="ECO:0000313" key="3">
    <source>
        <dbReference type="Proteomes" id="UP001612915"/>
    </source>
</evidence>
<dbReference type="SUPFAM" id="SSF47413">
    <property type="entry name" value="lambda repressor-like DNA-binding domains"/>
    <property type="match status" value="1"/>
</dbReference>
<gene>
    <name evidence="2" type="ORF">ACIB24_05380</name>
</gene>
<dbReference type="Proteomes" id="UP001612915">
    <property type="component" value="Unassembled WGS sequence"/>
</dbReference>
<evidence type="ECO:0000259" key="1">
    <source>
        <dbReference type="PROSITE" id="PS50943"/>
    </source>
</evidence>
<dbReference type="RefSeq" id="WP_398276216.1">
    <property type="nucleotide sequence ID" value="NZ_JBITLV010000001.1"/>
</dbReference>
<comment type="caution">
    <text evidence="2">The sequence shown here is derived from an EMBL/GenBank/DDBJ whole genome shotgun (WGS) entry which is preliminary data.</text>
</comment>
<evidence type="ECO:0000313" key="2">
    <source>
        <dbReference type="EMBL" id="MFI7586488.1"/>
    </source>
</evidence>
<dbReference type="InterPro" id="IPR010982">
    <property type="entry name" value="Lambda_DNA-bd_dom_sf"/>
</dbReference>
<organism evidence="2 3">
    <name type="scientific">Spongisporangium articulatum</name>
    <dbReference type="NCBI Taxonomy" id="3362603"/>
    <lineage>
        <taxon>Bacteria</taxon>
        <taxon>Bacillati</taxon>
        <taxon>Actinomycetota</taxon>
        <taxon>Actinomycetes</taxon>
        <taxon>Kineosporiales</taxon>
        <taxon>Kineosporiaceae</taxon>
        <taxon>Spongisporangium</taxon>
    </lineage>
</organism>
<dbReference type="InterPro" id="IPR001387">
    <property type="entry name" value="Cro/C1-type_HTH"/>
</dbReference>
<dbReference type="CDD" id="cd00093">
    <property type="entry name" value="HTH_XRE"/>
    <property type="match status" value="1"/>
</dbReference>
<name>A0ABW8AK25_9ACTN</name>
<dbReference type="PROSITE" id="PS50943">
    <property type="entry name" value="HTH_CROC1"/>
    <property type="match status" value="1"/>
</dbReference>
<dbReference type="InterPro" id="IPR043917">
    <property type="entry name" value="DUF5753"/>
</dbReference>
<dbReference type="Pfam" id="PF13560">
    <property type="entry name" value="HTH_31"/>
    <property type="match status" value="1"/>
</dbReference>
<dbReference type="Pfam" id="PF19054">
    <property type="entry name" value="DUF5753"/>
    <property type="match status" value="1"/>
</dbReference>
<sequence length="291" mass="32412">MAGKSSNPTVRRLELAARLRELRIQAGRTVDEAAAELMCSPAKISRMETGGRGVQPRDIRDLSRLYNLTEAVQKELQQAAADARKPGWWQDYRSLDEQVRTVVALEDAAAGMFMIETLRFPGLLQTPDITRGLLDRLRPPGEMGPDLIADLVATRKRRRERLIDGAIAAHFVIDEAMFKREIGSPDIMAAQIASLLEDSELPNVTLQVVPFATGVYPATDGSFQILTFDADTPLHDVVYVEGLLGNFIVDTDEHVTHYRTVFEDVVERFALPEEQSKAWLRAARQTWAAAA</sequence>
<dbReference type="EMBL" id="JBITLV010000001">
    <property type="protein sequence ID" value="MFI7586488.1"/>
    <property type="molecule type" value="Genomic_DNA"/>
</dbReference>
<accession>A0ABW8AK25</accession>
<proteinExistence type="predicted"/>
<dbReference type="Gene3D" id="1.10.260.40">
    <property type="entry name" value="lambda repressor-like DNA-binding domains"/>
    <property type="match status" value="1"/>
</dbReference>
<keyword evidence="3" id="KW-1185">Reference proteome</keyword>